<feature type="region of interest" description="Disordered" evidence="1">
    <location>
        <begin position="66"/>
        <end position="139"/>
    </location>
</feature>
<dbReference type="AlphaFoldDB" id="A0A024FX72"/>
<keyword evidence="3" id="KW-1185">Reference proteome</keyword>
<feature type="compositionally biased region" description="Polar residues" evidence="1">
    <location>
        <begin position="70"/>
        <end position="79"/>
    </location>
</feature>
<evidence type="ECO:0000313" key="2">
    <source>
        <dbReference type="EMBL" id="CCI11725.1"/>
    </source>
</evidence>
<organism evidence="2 3">
    <name type="scientific">Albugo candida</name>
    <dbReference type="NCBI Taxonomy" id="65357"/>
    <lineage>
        <taxon>Eukaryota</taxon>
        <taxon>Sar</taxon>
        <taxon>Stramenopiles</taxon>
        <taxon>Oomycota</taxon>
        <taxon>Peronosporomycetes</taxon>
        <taxon>Albuginales</taxon>
        <taxon>Albuginaceae</taxon>
        <taxon>Albugo</taxon>
    </lineage>
</organism>
<feature type="compositionally biased region" description="Acidic residues" evidence="1">
    <location>
        <begin position="87"/>
        <end position="117"/>
    </location>
</feature>
<dbReference type="EMBL" id="CAIX01001743">
    <property type="protein sequence ID" value="CCI11725.1"/>
    <property type="molecule type" value="Genomic_DNA"/>
</dbReference>
<proteinExistence type="predicted"/>
<sequence length="139" mass="15436">MGYAWMESDAMDPSVQGDEKKVESFAPAIGSVNEVTIYPSDFGVHKIVQSHCASYSYSKYDTKSVERSDLQSTGINRFISESKTENVESEPENGTEEEADHEEAVSDSESDQVDDDLFGVKIGTRRGSRKIRSRETPSL</sequence>
<dbReference type="InParanoid" id="A0A024FX72"/>
<feature type="compositionally biased region" description="Basic residues" evidence="1">
    <location>
        <begin position="123"/>
        <end position="132"/>
    </location>
</feature>
<protein>
    <submittedName>
        <fullName evidence="2">Uncharacterized protein</fullName>
    </submittedName>
</protein>
<gene>
    <name evidence="2" type="ORF">BN9_133680</name>
</gene>
<accession>A0A024FX72</accession>
<dbReference type="Proteomes" id="UP000053237">
    <property type="component" value="Unassembled WGS sequence"/>
</dbReference>
<evidence type="ECO:0000313" key="3">
    <source>
        <dbReference type="Proteomes" id="UP000053237"/>
    </source>
</evidence>
<comment type="caution">
    <text evidence="2">The sequence shown here is derived from an EMBL/GenBank/DDBJ whole genome shotgun (WGS) entry which is preliminary data.</text>
</comment>
<name>A0A024FX72_9STRA</name>
<reference evidence="2 3" key="1">
    <citation type="submission" date="2012-05" db="EMBL/GenBank/DDBJ databases">
        <title>Recombination and specialization in a pathogen metapopulation.</title>
        <authorList>
            <person name="Gardiner A."/>
            <person name="Kemen E."/>
            <person name="Schultz-Larsen T."/>
            <person name="MacLean D."/>
            <person name="Van Oosterhout C."/>
            <person name="Jones J.D.G."/>
        </authorList>
    </citation>
    <scope>NUCLEOTIDE SEQUENCE [LARGE SCALE GENOMIC DNA]</scope>
    <source>
        <strain evidence="2 3">Ac Nc2</strain>
    </source>
</reference>
<evidence type="ECO:0000256" key="1">
    <source>
        <dbReference type="SAM" id="MobiDB-lite"/>
    </source>
</evidence>